<proteinExistence type="predicted"/>
<dbReference type="Proteomes" id="UP000734854">
    <property type="component" value="Unassembled WGS sequence"/>
</dbReference>
<dbReference type="InterPro" id="IPR040256">
    <property type="entry name" value="At4g02000-like"/>
</dbReference>
<keyword evidence="3" id="KW-1185">Reference proteome</keyword>
<accession>A0A8J5FZD1</accession>
<organism evidence="2 3">
    <name type="scientific">Zingiber officinale</name>
    <name type="common">Ginger</name>
    <name type="synonym">Amomum zingiber</name>
    <dbReference type="NCBI Taxonomy" id="94328"/>
    <lineage>
        <taxon>Eukaryota</taxon>
        <taxon>Viridiplantae</taxon>
        <taxon>Streptophyta</taxon>
        <taxon>Embryophyta</taxon>
        <taxon>Tracheophyta</taxon>
        <taxon>Spermatophyta</taxon>
        <taxon>Magnoliopsida</taxon>
        <taxon>Liliopsida</taxon>
        <taxon>Zingiberales</taxon>
        <taxon>Zingiberaceae</taxon>
        <taxon>Zingiber</taxon>
    </lineage>
</organism>
<dbReference type="EMBL" id="JACMSC010000012">
    <property type="protein sequence ID" value="KAG6497640.1"/>
    <property type="molecule type" value="Genomic_DNA"/>
</dbReference>
<gene>
    <name evidence="2" type="ORF">ZIOFF_045544</name>
</gene>
<evidence type="ECO:0000313" key="3">
    <source>
        <dbReference type="Proteomes" id="UP000734854"/>
    </source>
</evidence>
<protein>
    <recommendedName>
        <fullName evidence="4">DUF4283 domain-containing protein</fullName>
    </recommendedName>
</protein>
<evidence type="ECO:0000313" key="2">
    <source>
        <dbReference type="EMBL" id="KAG6497640.1"/>
    </source>
</evidence>
<name>A0A8J5FZD1_ZINOF</name>
<evidence type="ECO:0000256" key="1">
    <source>
        <dbReference type="SAM" id="MobiDB-lite"/>
    </source>
</evidence>
<reference evidence="2 3" key="1">
    <citation type="submission" date="2020-08" db="EMBL/GenBank/DDBJ databases">
        <title>Plant Genome Project.</title>
        <authorList>
            <person name="Zhang R.-G."/>
        </authorList>
    </citation>
    <scope>NUCLEOTIDE SEQUENCE [LARGE SCALE GENOMIC DNA]</scope>
    <source>
        <tissue evidence="2">Rhizome</tissue>
    </source>
</reference>
<feature type="region of interest" description="Disordered" evidence="1">
    <location>
        <begin position="202"/>
        <end position="234"/>
    </location>
</feature>
<evidence type="ECO:0008006" key="4">
    <source>
        <dbReference type="Google" id="ProtNLM"/>
    </source>
</evidence>
<sequence>MRIFKWSPKFPYEAESSVIPVWIQLPDLPIHMFCKKGLFAAANIVGRPLKVDQATEDDSRLTMARVCVEIDLLKPKIEDFSIGHSVEECYGNGYHPNPARGVGKQSSAIVGEDPRDLKEDKHLEGIPKECVEAHPGDSEVVSLKAGAGKPAWIPKEKICFSSRDREEELIVNQKMVHEEVGVHVSYGTKPYRGEGVAVAEISKNTRSDASSEEEDVGGSSVLNDESSGGAVRQRPDWDPGILKMMNNIKLKGLDHLKWWNEVVFGNIHDKVKLEEERYAAVEKKFGADPSVVNRIQMGESQASLFKTLHMEEMFWKQKAATKWMGEGDRNTKLFHNLVQKRRLSKWFGIYMRMGSGPDGFSVAFYECWETIKEDVLEAVLDFFNGGTFPRGLMRLSGFFHSKRGLRQGDPISPLLFITSAEFLSRGLDQLFNSSRQLYFATGCEYRISHLAYADDIMILLNCSLIMSNVSRSSWISI</sequence>
<dbReference type="PANTHER" id="PTHR31286:SF179">
    <property type="entry name" value="RNASE H TYPE-1 DOMAIN-CONTAINING PROTEIN"/>
    <property type="match status" value="1"/>
</dbReference>
<dbReference type="PANTHER" id="PTHR31286">
    <property type="entry name" value="GLYCINE-RICH CELL WALL STRUCTURAL PROTEIN 1.8-LIKE"/>
    <property type="match status" value="1"/>
</dbReference>
<comment type="caution">
    <text evidence="2">The sequence shown here is derived from an EMBL/GenBank/DDBJ whole genome shotgun (WGS) entry which is preliminary data.</text>
</comment>
<dbReference type="AlphaFoldDB" id="A0A8J5FZD1"/>